<dbReference type="PANTHER" id="PTHR10943">
    <property type="entry name" value="26S PROTEASOME NON-ATPASE REGULATORY SUBUNIT"/>
    <property type="match status" value="1"/>
</dbReference>
<reference evidence="4" key="1">
    <citation type="journal article" date="2016" name="Gigascience">
        <title>De novo construction of an expanded transcriptome assembly for the western tarnished plant bug, Lygus hesperus.</title>
        <authorList>
            <person name="Tassone E.E."/>
            <person name="Geib S.M."/>
            <person name="Hall B."/>
            <person name="Fabrick J.A."/>
            <person name="Brent C.S."/>
            <person name="Hull J.J."/>
        </authorList>
    </citation>
    <scope>NUCLEOTIDE SEQUENCE</scope>
</reference>
<evidence type="ECO:0000256" key="1">
    <source>
        <dbReference type="ARBA" id="ARBA00022737"/>
    </source>
</evidence>
<dbReference type="InterPro" id="IPR016024">
    <property type="entry name" value="ARM-type_fold"/>
</dbReference>
<dbReference type="Gene3D" id="1.25.10.10">
    <property type="entry name" value="Leucine-rich Repeat Variant"/>
    <property type="match status" value="1"/>
</dbReference>
<dbReference type="GO" id="GO:0005634">
    <property type="term" value="C:nucleus"/>
    <property type="evidence" value="ECO:0007669"/>
    <property type="project" value="TreeGrafter"/>
</dbReference>
<keyword evidence="1" id="KW-0677">Repeat</keyword>
<feature type="region of interest" description="Disordered" evidence="3">
    <location>
        <begin position="163"/>
        <end position="193"/>
    </location>
</feature>
<dbReference type="Pfam" id="PF13646">
    <property type="entry name" value="HEAT_2"/>
    <property type="match status" value="1"/>
</dbReference>
<feature type="compositionally biased region" description="Polar residues" evidence="3">
    <location>
        <begin position="182"/>
        <end position="193"/>
    </location>
</feature>
<dbReference type="InterPro" id="IPR011989">
    <property type="entry name" value="ARM-like"/>
</dbReference>
<dbReference type="GO" id="GO:0008540">
    <property type="term" value="C:proteasome regulatory particle, base subcomplex"/>
    <property type="evidence" value="ECO:0007669"/>
    <property type="project" value="TreeGrafter"/>
</dbReference>
<sequence length="193" mass="20585">MMAYNARENALPLMETMYADDDANIRVGGVWACALAFMGTSNNAALSRLMMMAVNDADDNVKRAAVTSIGFVLANEPQRVVTLLSLLAHSYSPHIRHSVCLAIGIACFSCGFQYPEAVELMLEMLNDKVDIVRQAAFVACGMILNSQNDPNIVAQEEARSAARATAATTTTSSNTSKDGIKNTATLSQSSLAA</sequence>
<evidence type="ECO:0000256" key="2">
    <source>
        <dbReference type="ARBA" id="ARBA00022942"/>
    </source>
</evidence>
<dbReference type="EMBL" id="GDHC01007919">
    <property type="protein sequence ID" value="JAQ10710.1"/>
    <property type="molecule type" value="Transcribed_RNA"/>
</dbReference>
<gene>
    <name evidence="4" type="primary">psmD1_2</name>
    <name evidence="4" type="ORF">g.24932</name>
</gene>
<name>A0A146LWI8_LYGHE</name>
<proteinExistence type="predicted"/>
<dbReference type="GO" id="GO:0043161">
    <property type="term" value="P:proteasome-mediated ubiquitin-dependent protein catabolic process"/>
    <property type="evidence" value="ECO:0007669"/>
    <property type="project" value="TreeGrafter"/>
</dbReference>
<protein>
    <submittedName>
        <fullName evidence="4">26S proteasome non-ATPase regulatory subunit 1</fullName>
    </submittedName>
</protein>
<dbReference type="AlphaFoldDB" id="A0A146LWI8"/>
<dbReference type="GO" id="GO:0034515">
    <property type="term" value="C:proteasome storage granule"/>
    <property type="evidence" value="ECO:0007669"/>
    <property type="project" value="TreeGrafter"/>
</dbReference>
<dbReference type="PANTHER" id="PTHR10943:SF2">
    <property type="entry name" value="26S PROTEASOME NON-ATPASE REGULATORY SUBUNIT 1"/>
    <property type="match status" value="1"/>
</dbReference>
<organism evidence="4">
    <name type="scientific">Lygus hesperus</name>
    <name type="common">Western plant bug</name>
    <dbReference type="NCBI Taxonomy" id="30085"/>
    <lineage>
        <taxon>Eukaryota</taxon>
        <taxon>Metazoa</taxon>
        <taxon>Ecdysozoa</taxon>
        <taxon>Arthropoda</taxon>
        <taxon>Hexapoda</taxon>
        <taxon>Insecta</taxon>
        <taxon>Pterygota</taxon>
        <taxon>Neoptera</taxon>
        <taxon>Paraneoptera</taxon>
        <taxon>Hemiptera</taxon>
        <taxon>Heteroptera</taxon>
        <taxon>Panheteroptera</taxon>
        <taxon>Cimicomorpha</taxon>
        <taxon>Miridae</taxon>
        <taxon>Mirini</taxon>
        <taxon>Lygus</taxon>
    </lineage>
</organism>
<keyword evidence="2 4" id="KW-0647">Proteasome</keyword>
<dbReference type="SUPFAM" id="SSF48371">
    <property type="entry name" value="ARM repeat"/>
    <property type="match status" value="1"/>
</dbReference>
<accession>A0A146LWI8</accession>
<evidence type="ECO:0000256" key="3">
    <source>
        <dbReference type="SAM" id="MobiDB-lite"/>
    </source>
</evidence>
<evidence type="ECO:0000313" key="4">
    <source>
        <dbReference type="EMBL" id="JAQ10710.1"/>
    </source>
</evidence>
<feature type="compositionally biased region" description="Low complexity" evidence="3">
    <location>
        <begin position="163"/>
        <end position="176"/>
    </location>
</feature>